<dbReference type="PANTHER" id="PTHR43229">
    <property type="entry name" value="NODULATION PROTEIN J"/>
    <property type="match status" value="1"/>
</dbReference>
<evidence type="ECO:0000313" key="9">
    <source>
        <dbReference type="Proteomes" id="UP000027178"/>
    </source>
</evidence>
<feature type="transmembrane region" description="Helical" evidence="6">
    <location>
        <begin position="114"/>
        <end position="134"/>
    </location>
</feature>
<protein>
    <recommendedName>
        <fullName evidence="6">Transport permease protein</fullName>
    </recommendedName>
</protein>
<organism evidence="8 9">
    <name type="scientific">Kitasatospora cheerisanensis KCTC 2395</name>
    <dbReference type="NCBI Taxonomy" id="1348663"/>
    <lineage>
        <taxon>Bacteria</taxon>
        <taxon>Bacillati</taxon>
        <taxon>Actinomycetota</taxon>
        <taxon>Actinomycetes</taxon>
        <taxon>Kitasatosporales</taxon>
        <taxon>Streptomycetaceae</taxon>
        <taxon>Kitasatospora</taxon>
    </lineage>
</organism>
<dbReference type="EMBL" id="JNBY01000112">
    <property type="protein sequence ID" value="KDN82339.1"/>
    <property type="molecule type" value="Genomic_DNA"/>
</dbReference>
<comment type="similarity">
    <text evidence="6">Belongs to the ABC-2 integral membrane protein family.</text>
</comment>
<evidence type="ECO:0000313" key="8">
    <source>
        <dbReference type="EMBL" id="KDN82339.1"/>
    </source>
</evidence>
<dbReference type="GO" id="GO:0043190">
    <property type="term" value="C:ATP-binding cassette (ABC) transporter complex"/>
    <property type="evidence" value="ECO:0007669"/>
    <property type="project" value="InterPro"/>
</dbReference>
<dbReference type="GO" id="GO:0140359">
    <property type="term" value="F:ABC-type transporter activity"/>
    <property type="evidence" value="ECO:0007669"/>
    <property type="project" value="InterPro"/>
</dbReference>
<feature type="domain" description="ABC transmembrane type-2" evidence="7">
    <location>
        <begin position="23"/>
        <end position="252"/>
    </location>
</feature>
<sequence length="254" mass="27423">MKLARDTWLVFQRQVLLMWRTPIWIVVGITQPVFYLLLFAPLLKKVLAPMGATSYAEAYQIYVPGLLAVLCIFGGLYTGFSLLGELKAGIIERSRVTPVSRLALLLGRALREMVGLLVQAVIITLCALPFGLRVDPGSLLLAYVLLGLLALMTSALSYGIALALPNDAAMSPVVNTVAQPIGLLSGVLLPLALAPAWLQRVAEWNPFYWAVEGMRALFSGHPGDSVVWQGLLIVAVLTAVAVSASARLFSARIR</sequence>
<evidence type="ECO:0000259" key="7">
    <source>
        <dbReference type="PROSITE" id="PS51012"/>
    </source>
</evidence>
<keyword evidence="4 6" id="KW-0472">Membrane</keyword>
<gene>
    <name evidence="8" type="ORF">KCH_58460</name>
</gene>
<dbReference type="AlphaFoldDB" id="A0A066YQS8"/>
<feature type="transmembrane region" description="Helical" evidence="6">
    <location>
        <begin position="61"/>
        <end position="83"/>
    </location>
</feature>
<dbReference type="InterPro" id="IPR000412">
    <property type="entry name" value="ABC_2_transport"/>
</dbReference>
<reference evidence="8 9" key="1">
    <citation type="submission" date="2014-05" db="EMBL/GenBank/DDBJ databases">
        <title>Draft Genome Sequence of Kitasatospora cheerisanensis KCTC 2395.</title>
        <authorList>
            <person name="Nam D.H."/>
        </authorList>
    </citation>
    <scope>NUCLEOTIDE SEQUENCE [LARGE SCALE GENOMIC DNA]</scope>
    <source>
        <strain evidence="8 9">KCTC 2395</strain>
    </source>
</reference>
<proteinExistence type="inferred from homology"/>
<keyword evidence="3 6" id="KW-1133">Transmembrane helix</keyword>
<name>A0A066YQS8_9ACTN</name>
<dbReference type="InterPro" id="IPR047817">
    <property type="entry name" value="ABC2_TM_bact-type"/>
</dbReference>
<dbReference type="PANTHER" id="PTHR43229:SF2">
    <property type="entry name" value="NODULATION PROTEIN J"/>
    <property type="match status" value="1"/>
</dbReference>
<dbReference type="eggNOG" id="COG0842">
    <property type="taxonomic scope" value="Bacteria"/>
</dbReference>
<evidence type="ECO:0000256" key="6">
    <source>
        <dbReference type="RuleBase" id="RU361157"/>
    </source>
</evidence>
<keyword evidence="9" id="KW-1185">Reference proteome</keyword>
<accession>A0A066YQS8</accession>
<keyword evidence="5" id="KW-0046">Antibiotic resistance</keyword>
<feature type="transmembrane region" description="Helical" evidence="6">
    <location>
        <begin position="140"/>
        <end position="164"/>
    </location>
</feature>
<evidence type="ECO:0000256" key="5">
    <source>
        <dbReference type="ARBA" id="ARBA00023251"/>
    </source>
</evidence>
<dbReference type="GO" id="GO:0046677">
    <property type="term" value="P:response to antibiotic"/>
    <property type="evidence" value="ECO:0007669"/>
    <property type="project" value="UniProtKB-KW"/>
</dbReference>
<dbReference type="OrthoDB" id="9255971at2"/>
<evidence type="ECO:0000256" key="3">
    <source>
        <dbReference type="ARBA" id="ARBA00022989"/>
    </source>
</evidence>
<comment type="subcellular location">
    <subcellularLocation>
        <location evidence="6">Cell membrane</location>
        <topology evidence="6">Multi-pass membrane protein</topology>
    </subcellularLocation>
    <subcellularLocation>
        <location evidence="1">Membrane</location>
        <topology evidence="1">Multi-pass membrane protein</topology>
    </subcellularLocation>
</comment>
<keyword evidence="2 6" id="KW-0812">Transmembrane</keyword>
<feature type="transmembrane region" description="Helical" evidence="6">
    <location>
        <begin position="226"/>
        <end position="249"/>
    </location>
</feature>
<keyword evidence="6" id="KW-0813">Transport</keyword>
<dbReference type="PATRIC" id="fig|1348663.4.peg.5656"/>
<dbReference type="Proteomes" id="UP000027178">
    <property type="component" value="Unassembled WGS sequence"/>
</dbReference>
<dbReference type="RefSeq" id="WP_035867413.1">
    <property type="nucleotide sequence ID" value="NZ_KK853997.1"/>
</dbReference>
<dbReference type="InterPro" id="IPR051784">
    <property type="entry name" value="Nod_factor_ABC_transporter"/>
</dbReference>
<evidence type="ECO:0000256" key="4">
    <source>
        <dbReference type="ARBA" id="ARBA00023136"/>
    </source>
</evidence>
<dbReference type="HOGENOM" id="CLU_039483_2_3_11"/>
<evidence type="ECO:0000256" key="2">
    <source>
        <dbReference type="ARBA" id="ARBA00022692"/>
    </source>
</evidence>
<dbReference type="PROSITE" id="PS51012">
    <property type="entry name" value="ABC_TM2"/>
    <property type="match status" value="1"/>
</dbReference>
<feature type="transmembrane region" description="Helical" evidence="6">
    <location>
        <begin position="21"/>
        <end position="41"/>
    </location>
</feature>
<dbReference type="Pfam" id="PF01061">
    <property type="entry name" value="ABC2_membrane"/>
    <property type="match status" value="1"/>
</dbReference>
<comment type="caution">
    <text evidence="8">The sequence shown here is derived from an EMBL/GenBank/DDBJ whole genome shotgun (WGS) entry which is preliminary data.</text>
</comment>
<keyword evidence="6" id="KW-1003">Cell membrane</keyword>
<dbReference type="InterPro" id="IPR013525">
    <property type="entry name" value="ABC2_TM"/>
</dbReference>
<dbReference type="PIRSF" id="PIRSF006648">
    <property type="entry name" value="DrrB"/>
    <property type="match status" value="1"/>
</dbReference>
<feature type="transmembrane region" description="Helical" evidence="6">
    <location>
        <begin position="176"/>
        <end position="198"/>
    </location>
</feature>
<evidence type="ECO:0000256" key="1">
    <source>
        <dbReference type="ARBA" id="ARBA00004141"/>
    </source>
</evidence>